<dbReference type="GO" id="GO:0000166">
    <property type="term" value="F:nucleotide binding"/>
    <property type="evidence" value="ECO:0007669"/>
    <property type="project" value="InterPro"/>
</dbReference>
<keyword evidence="7" id="KW-1185">Reference proteome</keyword>
<evidence type="ECO:0000256" key="1">
    <source>
        <dbReference type="ARBA" id="ARBA00010928"/>
    </source>
</evidence>
<dbReference type="InterPro" id="IPR000683">
    <property type="entry name" value="Gfo/Idh/MocA-like_OxRdtase_N"/>
</dbReference>
<dbReference type="GO" id="GO:0016491">
    <property type="term" value="F:oxidoreductase activity"/>
    <property type="evidence" value="ECO:0007669"/>
    <property type="project" value="UniProtKB-KW"/>
</dbReference>
<evidence type="ECO:0000259" key="5">
    <source>
        <dbReference type="Pfam" id="PF22725"/>
    </source>
</evidence>
<dbReference type="Proteomes" id="UP000248326">
    <property type="component" value="Unassembled WGS sequence"/>
</dbReference>
<dbReference type="Gene3D" id="3.30.360.10">
    <property type="entry name" value="Dihydrodipicolinate Reductase, domain 2"/>
    <property type="match status" value="1"/>
</dbReference>
<evidence type="ECO:0000256" key="3">
    <source>
        <dbReference type="SAM" id="MobiDB-lite"/>
    </source>
</evidence>
<proteinExistence type="inferred from homology"/>
<dbReference type="AlphaFoldDB" id="A0A318SBJ9"/>
<dbReference type="RefSeq" id="WP_110887021.1">
    <property type="nucleotide sequence ID" value="NZ_QJSX01000008.1"/>
</dbReference>
<dbReference type="OrthoDB" id="2350336at2"/>
<reference evidence="6 7" key="1">
    <citation type="submission" date="2018-06" db="EMBL/GenBank/DDBJ databases">
        <title>Genomic Encyclopedia of Type Strains, Phase IV (KMG-IV): sequencing the most valuable type-strain genomes for metagenomic binning, comparative biology and taxonomic classification.</title>
        <authorList>
            <person name="Goeker M."/>
        </authorList>
    </citation>
    <scope>NUCLEOTIDE SEQUENCE [LARGE SCALE GENOMIC DNA]</scope>
    <source>
        <strain evidence="6 7">DSM 18048</strain>
    </source>
</reference>
<dbReference type="PANTHER" id="PTHR22604">
    <property type="entry name" value="OXIDOREDUCTASES"/>
    <property type="match status" value="1"/>
</dbReference>
<dbReference type="InterPro" id="IPR036291">
    <property type="entry name" value="NAD(P)-bd_dom_sf"/>
</dbReference>
<accession>A0A318SBJ9</accession>
<gene>
    <name evidence="6" type="ORF">DES52_108200</name>
</gene>
<dbReference type="PANTHER" id="PTHR22604:SF105">
    <property type="entry name" value="TRANS-1,2-DIHYDROBENZENE-1,2-DIOL DEHYDROGENASE"/>
    <property type="match status" value="1"/>
</dbReference>
<dbReference type="SUPFAM" id="SSF55347">
    <property type="entry name" value="Glyceraldehyde-3-phosphate dehydrogenase-like, C-terminal domain"/>
    <property type="match status" value="1"/>
</dbReference>
<dbReference type="InterPro" id="IPR050984">
    <property type="entry name" value="Gfo/Idh/MocA_domain"/>
</dbReference>
<evidence type="ECO:0000313" key="7">
    <source>
        <dbReference type="Proteomes" id="UP000248326"/>
    </source>
</evidence>
<protein>
    <submittedName>
        <fullName evidence="6">Putative dehydrogenase</fullName>
    </submittedName>
</protein>
<feature type="region of interest" description="Disordered" evidence="3">
    <location>
        <begin position="322"/>
        <end position="348"/>
    </location>
</feature>
<dbReference type="SUPFAM" id="SSF51735">
    <property type="entry name" value="NAD(P)-binding Rossmann-fold domains"/>
    <property type="match status" value="1"/>
</dbReference>
<dbReference type="Pfam" id="PF01408">
    <property type="entry name" value="GFO_IDH_MocA"/>
    <property type="match status" value="1"/>
</dbReference>
<comment type="similarity">
    <text evidence="1">Belongs to the Gfo/Idh/MocA family.</text>
</comment>
<dbReference type="Gene3D" id="3.40.50.720">
    <property type="entry name" value="NAD(P)-binding Rossmann-like Domain"/>
    <property type="match status" value="1"/>
</dbReference>
<dbReference type="EMBL" id="QJSX01000008">
    <property type="protein sequence ID" value="PYE53669.1"/>
    <property type="molecule type" value="Genomic_DNA"/>
</dbReference>
<evidence type="ECO:0000313" key="6">
    <source>
        <dbReference type="EMBL" id="PYE53669.1"/>
    </source>
</evidence>
<evidence type="ECO:0000259" key="4">
    <source>
        <dbReference type="Pfam" id="PF01408"/>
    </source>
</evidence>
<dbReference type="InterPro" id="IPR055170">
    <property type="entry name" value="GFO_IDH_MocA-like_dom"/>
</dbReference>
<feature type="domain" description="Gfo/Idh/MocA-like oxidoreductase N-terminal" evidence="4">
    <location>
        <begin position="4"/>
        <end position="121"/>
    </location>
</feature>
<sequence>MDTLNVGILGAGFIAGVVTPAINASRNARVTAVAARDAARAAEFASRHELARHHESYDALLNDPHVDAVYVTLPPALHAPWTLRALAAGKHVLCEKPFAHDAKDARAMNLAAREAGLVLMEAAMYRFHPQFERTQELLSEGVVGDVRVVRGSFFVDLAAFAPTDNFRWQGDMGGGALLDLGYYPVSAARTLLGREPIEVLGVASSTANGVDEAFHGALNFGESTWSSVDAAFAPPFWQGLEVVGTKGVLSLPRPFLPFEDEFLTIFVNGEAQSVRSANHYQRMVEHFADVILRGVPLRYGPEEAVAQMAVLDALGRSARQGSRVSLGEGHEARSNSVAREATLQEPEA</sequence>
<name>A0A318SBJ9_9DEIO</name>
<organism evidence="6 7">
    <name type="scientific">Deinococcus yavapaiensis KR-236</name>
    <dbReference type="NCBI Taxonomy" id="694435"/>
    <lineage>
        <taxon>Bacteria</taxon>
        <taxon>Thermotogati</taxon>
        <taxon>Deinococcota</taxon>
        <taxon>Deinococci</taxon>
        <taxon>Deinococcales</taxon>
        <taxon>Deinococcaceae</taxon>
        <taxon>Deinococcus</taxon>
    </lineage>
</organism>
<keyword evidence="2" id="KW-0560">Oxidoreductase</keyword>
<evidence type="ECO:0000256" key="2">
    <source>
        <dbReference type="ARBA" id="ARBA00023002"/>
    </source>
</evidence>
<dbReference type="Pfam" id="PF22725">
    <property type="entry name" value="GFO_IDH_MocA_C3"/>
    <property type="match status" value="1"/>
</dbReference>
<feature type="domain" description="GFO/IDH/MocA-like oxidoreductase" evidence="5">
    <location>
        <begin position="131"/>
        <end position="249"/>
    </location>
</feature>
<comment type="caution">
    <text evidence="6">The sequence shown here is derived from an EMBL/GenBank/DDBJ whole genome shotgun (WGS) entry which is preliminary data.</text>
</comment>